<dbReference type="Proteomes" id="UP000318384">
    <property type="component" value="Chromosome"/>
</dbReference>
<gene>
    <name evidence="1" type="ORF">V202x_50500</name>
</gene>
<dbReference type="RefSeq" id="WP_145179394.1">
    <property type="nucleotide sequence ID" value="NZ_CP037422.1"/>
</dbReference>
<proteinExistence type="predicted"/>
<protein>
    <submittedName>
        <fullName evidence="1">Uncharacterized protein</fullName>
    </submittedName>
</protein>
<accession>A0A517X299</accession>
<dbReference type="AlphaFoldDB" id="A0A517X299"/>
<dbReference type="OrthoDB" id="289131at2"/>
<name>A0A517X299_9PLAN</name>
<evidence type="ECO:0000313" key="2">
    <source>
        <dbReference type="Proteomes" id="UP000318384"/>
    </source>
</evidence>
<sequence>MTTLTSQTRTRISKEQQIQLVQLVKHLLSLGKHPLEIKRAVTLEFNLSTRSINRYIARARHEMVERLEVPIEQLRAESFFFYVSVINDAKSTQRERLRARERIDKLLGLDKPAQSRGSLWQLNLTPADIQNMSDEELEAAYQSLLKEANEQEQTTPYRIAPTSPS</sequence>
<reference evidence="1 2" key="1">
    <citation type="submission" date="2019-03" db="EMBL/GenBank/DDBJ databases">
        <title>Deep-cultivation of Planctomycetes and their phenomic and genomic characterization uncovers novel biology.</title>
        <authorList>
            <person name="Wiegand S."/>
            <person name="Jogler M."/>
            <person name="Boedeker C."/>
            <person name="Pinto D."/>
            <person name="Vollmers J."/>
            <person name="Rivas-Marin E."/>
            <person name="Kohn T."/>
            <person name="Peeters S.H."/>
            <person name="Heuer A."/>
            <person name="Rast P."/>
            <person name="Oberbeckmann S."/>
            <person name="Bunk B."/>
            <person name="Jeske O."/>
            <person name="Meyerdierks A."/>
            <person name="Storesund J.E."/>
            <person name="Kallscheuer N."/>
            <person name="Luecker S."/>
            <person name="Lage O.M."/>
            <person name="Pohl T."/>
            <person name="Merkel B.J."/>
            <person name="Hornburger P."/>
            <person name="Mueller R.-W."/>
            <person name="Bruemmer F."/>
            <person name="Labrenz M."/>
            <person name="Spormann A.M."/>
            <person name="Op den Camp H."/>
            <person name="Overmann J."/>
            <person name="Amann R."/>
            <person name="Jetten M.S.M."/>
            <person name="Mascher T."/>
            <person name="Medema M.H."/>
            <person name="Devos D.P."/>
            <person name="Kaster A.-K."/>
            <person name="Ovreas L."/>
            <person name="Rohde M."/>
            <person name="Galperin M.Y."/>
            <person name="Jogler C."/>
        </authorList>
    </citation>
    <scope>NUCLEOTIDE SEQUENCE [LARGE SCALE GENOMIC DNA]</scope>
    <source>
        <strain evidence="1 2">V202</strain>
    </source>
</reference>
<evidence type="ECO:0000313" key="1">
    <source>
        <dbReference type="EMBL" id="QDU11626.1"/>
    </source>
</evidence>
<keyword evidence="2" id="KW-1185">Reference proteome</keyword>
<dbReference type="EMBL" id="CP037422">
    <property type="protein sequence ID" value="QDU11626.1"/>
    <property type="molecule type" value="Genomic_DNA"/>
</dbReference>
<organism evidence="1 2">
    <name type="scientific">Gimesia aquarii</name>
    <dbReference type="NCBI Taxonomy" id="2527964"/>
    <lineage>
        <taxon>Bacteria</taxon>
        <taxon>Pseudomonadati</taxon>
        <taxon>Planctomycetota</taxon>
        <taxon>Planctomycetia</taxon>
        <taxon>Planctomycetales</taxon>
        <taxon>Planctomycetaceae</taxon>
        <taxon>Gimesia</taxon>
    </lineage>
</organism>